<proteinExistence type="predicted"/>
<dbReference type="InterPro" id="IPR036397">
    <property type="entry name" value="RNaseH_sf"/>
</dbReference>
<keyword evidence="2" id="KW-1185">Reference proteome</keyword>
<protein>
    <submittedName>
        <fullName evidence="1">Uncharacterized protein</fullName>
    </submittedName>
</protein>
<dbReference type="GO" id="GO:0003676">
    <property type="term" value="F:nucleic acid binding"/>
    <property type="evidence" value="ECO:0007669"/>
    <property type="project" value="InterPro"/>
</dbReference>
<dbReference type="Proteomes" id="UP000499080">
    <property type="component" value="Unassembled WGS sequence"/>
</dbReference>
<dbReference type="OrthoDB" id="4843387at2759"/>
<evidence type="ECO:0000313" key="2">
    <source>
        <dbReference type="Proteomes" id="UP000499080"/>
    </source>
</evidence>
<name>A0A4Y2CUJ9_ARAVE</name>
<dbReference type="AlphaFoldDB" id="A0A4Y2CUJ9"/>
<dbReference type="EMBL" id="BGPR01000243">
    <property type="protein sequence ID" value="GBM07534.1"/>
    <property type="molecule type" value="Genomic_DNA"/>
</dbReference>
<dbReference type="Gene3D" id="3.30.420.10">
    <property type="entry name" value="Ribonuclease H-like superfamily/Ribonuclease H"/>
    <property type="match status" value="1"/>
</dbReference>
<reference evidence="1 2" key="1">
    <citation type="journal article" date="2019" name="Sci. Rep.">
        <title>Orb-weaving spider Araneus ventricosus genome elucidates the spidroin gene catalogue.</title>
        <authorList>
            <person name="Kono N."/>
            <person name="Nakamura H."/>
            <person name="Ohtoshi R."/>
            <person name="Moran D.A.P."/>
            <person name="Shinohara A."/>
            <person name="Yoshida Y."/>
            <person name="Fujiwara M."/>
            <person name="Mori M."/>
            <person name="Tomita M."/>
            <person name="Arakawa K."/>
        </authorList>
    </citation>
    <scope>NUCLEOTIDE SEQUENCE [LARGE SCALE GENOMIC DNA]</scope>
</reference>
<evidence type="ECO:0000313" key="1">
    <source>
        <dbReference type="EMBL" id="GBM07534.1"/>
    </source>
</evidence>
<accession>A0A4Y2CUJ9</accession>
<sequence>MTIWPDEPDRFTLFQHDDCIKVRRQLNEALCLSCTVPTRQAYGEDVLIWGVSVGMGLATLCSNKMKSPEYVRLLRDHFIPSMDYFFLEGNDSFQDDNVRPSSSSNCGQLVPRT</sequence>
<comment type="caution">
    <text evidence="1">The sequence shown here is derived from an EMBL/GenBank/DDBJ whole genome shotgun (WGS) entry which is preliminary data.</text>
</comment>
<gene>
    <name evidence="1" type="ORF">AVEN_100730_1</name>
</gene>
<organism evidence="1 2">
    <name type="scientific">Araneus ventricosus</name>
    <name type="common">Orbweaver spider</name>
    <name type="synonym">Epeira ventricosa</name>
    <dbReference type="NCBI Taxonomy" id="182803"/>
    <lineage>
        <taxon>Eukaryota</taxon>
        <taxon>Metazoa</taxon>
        <taxon>Ecdysozoa</taxon>
        <taxon>Arthropoda</taxon>
        <taxon>Chelicerata</taxon>
        <taxon>Arachnida</taxon>
        <taxon>Araneae</taxon>
        <taxon>Araneomorphae</taxon>
        <taxon>Entelegynae</taxon>
        <taxon>Araneoidea</taxon>
        <taxon>Araneidae</taxon>
        <taxon>Araneus</taxon>
    </lineage>
</organism>